<dbReference type="InterPro" id="IPR013325">
    <property type="entry name" value="RNA_pol_sigma_r2"/>
</dbReference>
<reference evidence="7 9" key="1">
    <citation type="submission" date="2014-04" db="EMBL/GenBank/DDBJ databases">
        <authorList>
            <person name="Bishop-Lilly K.A."/>
            <person name="Broomall S.M."/>
            <person name="Chain P.S."/>
            <person name="Chertkov O."/>
            <person name="Coyne S.R."/>
            <person name="Daligault H.E."/>
            <person name="Davenport K.W."/>
            <person name="Erkkila T."/>
            <person name="Frey K.G."/>
            <person name="Gibbons H.S."/>
            <person name="Gu W."/>
            <person name="Jaissle J."/>
            <person name="Johnson S.L."/>
            <person name="Koroleva G.I."/>
            <person name="Ladner J.T."/>
            <person name="Lo C.-C."/>
            <person name="Minogue T.D."/>
            <person name="Munk C."/>
            <person name="Palacios G.F."/>
            <person name="Redden C.L."/>
            <person name="Rosenzweig C.N."/>
            <person name="Scholz M.B."/>
            <person name="Teshima H."/>
            <person name="Xu Y."/>
        </authorList>
    </citation>
    <scope>NUCLEOTIDE SEQUENCE [LARGE SCALE GENOMIC DNA]</scope>
    <source>
        <strain evidence="7 9">8244</strain>
    </source>
</reference>
<comment type="caution">
    <text evidence="7">The sequence shown here is derived from an EMBL/GenBank/DDBJ whole genome shotgun (WGS) entry which is preliminary data.</text>
</comment>
<proteinExistence type="inferred from homology"/>
<comment type="similarity">
    <text evidence="1">Belongs to the sigma-70 factor family. ECF subfamily.</text>
</comment>
<evidence type="ECO:0000259" key="5">
    <source>
        <dbReference type="Pfam" id="PF04542"/>
    </source>
</evidence>
<evidence type="ECO:0000256" key="4">
    <source>
        <dbReference type="ARBA" id="ARBA00023163"/>
    </source>
</evidence>
<dbReference type="InterPro" id="IPR014284">
    <property type="entry name" value="RNA_pol_sigma-70_dom"/>
</dbReference>
<keyword evidence="2" id="KW-0805">Transcription regulation</keyword>
<evidence type="ECO:0000259" key="6">
    <source>
        <dbReference type="Pfam" id="PF08281"/>
    </source>
</evidence>
<dbReference type="Pfam" id="PF08281">
    <property type="entry name" value="Sigma70_r4_2"/>
    <property type="match status" value="1"/>
</dbReference>
<dbReference type="Proteomes" id="UP000029278">
    <property type="component" value="Unassembled WGS sequence"/>
</dbReference>
<evidence type="ECO:0000256" key="2">
    <source>
        <dbReference type="ARBA" id="ARBA00023015"/>
    </source>
</evidence>
<protein>
    <submittedName>
        <fullName evidence="7">RNA polymerase sigma factor, sigma-70 family protein</fullName>
    </submittedName>
    <submittedName>
        <fullName evidence="8">Sigma-70 family RNA polymerase sigma factor</fullName>
    </submittedName>
</protein>
<dbReference type="HOGENOM" id="CLU_047691_3_4_9"/>
<dbReference type="NCBIfam" id="TIGR02937">
    <property type="entry name" value="sigma70-ECF"/>
    <property type="match status" value="1"/>
</dbReference>
<reference evidence="8 10" key="2">
    <citation type="submission" date="2019-11" db="EMBL/GenBank/DDBJ databases">
        <title>Draft genome sequences of five Paenibacillus species of dairy origin.</title>
        <authorList>
            <person name="Olajide A.M."/>
            <person name="Chen S."/>
            <person name="Lapointe G."/>
        </authorList>
    </citation>
    <scope>NUCLEOTIDE SEQUENCE [LARGE SCALE GENOMIC DNA]</scope>
    <source>
        <strain evidence="8 10">3CT49</strain>
    </source>
</reference>
<dbReference type="Pfam" id="PF04542">
    <property type="entry name" value="Sigma70_r2"/>
    <property type="match status" value="1"/>
</dbReference>
<dbReference type="Proteomes" id="UP000442469">
    <property type="component" value="Unassembled WGS sequence"/>
</dbReference>
<dbReference type="InterPro" id="IPR039425">
    <property type="entry name" value="RNA_pol_sigma-70-like"/>
</dbReference>
<dbReference type="PANTHER" id="PTHR43133">
    <property type="entry name" value="RNA POLYMERASE ECF-TYPE SIGMA FACTO"/>
    <property type="match status" value="1"/>
</dbReference>
<evidence type="ECO:0000256" key="1">
    <source>
        <dbReference type="ARBA" id="ARBA00010641"/>
    </source>
</evidence>
<dbReference type="AlphaFoldDB" id="A0A090ZY30"/>
<keyword evidence="9" id="KW-1185">Reference proteome</keyword>
<dbReference type="RefSeq" id="WP_036622600.1">
    <property type="nucleotide sequence ID" value="NZ_BGML01000003.1"/>
</dbReference>
<dbReference type="GeneID" id="77006927"/>
<evidence type="ECO:0000313" key="9">
    <source>
        <dbReference type="Proteomes" id="UP000029278"/>
    </source>
</evidence>
<organism evidence="7 9">
    <name type="scientific">Paenibacillus macerans</name>
    <name type="common">Bacillus macerans</name>
    <dbReference type="NCBI Taxonomy" id="44252"/>
    <lineage>
        <taxon>Bacteria</taxon>
        <taxon>Bacillati</taxon>
        <taxon>Bacillota</taxon>
        <taxon>Bacilli</taxon>
        <taxon>Bacillales</taxon>
        <taxon>Paenibacillaceae</taxon>
        <taxon>Paenibacillus</taxon>
    </lineage>
</organism>
<dbReference type="InterPro" id="IPR013249">
    <property type="entry name" value="RNA_pol_sigma70_r4_t2"/>
</dbReference>
<keyword evidence="4" id="KW-0804">Transcription</keyword>
<name>A0A090ZY30_PAEMA</name>
<dbReference type="SUPFAM" id="SSF88659">
    <property type="entry name" value="Sigma3 and sigma4 domains of RNA polymerase sigma factors"/>
    <property type="match status" value="1"/>
</dbReference>
<sequence>MQDRALLHPFMQEEIREETEIDRLFTEIFEAYYKRIFNYIGYRVSSIHTAEDLTSVVFEKILSKLDTYSQNKAPFEVWMFAIARNVVNDYYRRQKRRQFFSLEAVRELVSSKKDPENLILREERSDKLIGALNKLDERERNLVALKFGACLRNTEVAQITGLSESNIGVILYRAMKKLKAELGSVDQL</sequence>
<evidence type="ECO:0000313" key="7">
    <source>
        <dbReference type="EMBL" id="KFN09011.1"/>
    </source>
</evidence>
<evidence type="ECO:0000256" key="3">
    <source>
        <dbReference type="ARBA" id="ARBA00023082"/>
    </source>
</evidence>
<dbReference type="GO" id="GO:0016987">
    <property type="term" value="F:sigma factor activity"/>
    <property type="evidence" value="ECO:0007669"/>
    <property type="project" value="UniProtKB-KW"/>
</dbReference>
<dbReference type="GO" id="GO:0003677">
    <property type="term" value="F:DNA binding"/>
    <property type="evidence" value="ECO:0007669"/>
    <property type="project" value="InterPro"/>
</dbReference>
<dbReference type="InterPro" id="IPR036388">
    <property type="entry name" value="WH-like_DNA-bd_sf"/>
</dbReference>
<dbReference type="InterPro" id="IPR007627">
    <property type="entry name" value="RNA_pol_sigma70_r2"/>
</dbReference>
<dbReference type="EMBL" id="JMQA01000024">
    <property type="protein sequence ID" value="KFN09011.1"/>
    <property type="molecule type" value="Genomic_DNA"/>
</dbReference>
<evidence type="ECO:0000313" key="8">
    <source>
        <dbReference type="EMBL" id="MUG21605.1"/>
    </source>
</evidence>
<dbReference type="PANTHER" id="PTHR43133:SF57">
    <property type="entry name" value="RNA POLYMERASE SIGMA-70 FACTOR"/>
    <property type="match status" value="1"/>
</dbReference>
<dbReference type="OrthoDB" id="9784984at2"/>
<dbReference type="SUPFAM" id="SSF88946">
    <property type="entry name" value="Sigma2 domain of RNA polymerase sigma factors"/>
    <property type="match status" value="1"/>
</dbReference>
<accession>A0A090ZY30</accession>
<evidence type="ECO:0000313" key="10">
    <source>
        <dbReference type="Proteomes" id="UP000442469"/>
    </source>
</evidence>
<dbReference type="STRING" id="44252.DJ90_2741"/>
<dbReference type="PATRIC" id="fig|44252.3.peg.2668"/>
<dbReference type="GO" id="GO:0006352">
    <property type="term" value="P:DNA-templated transcription initiation"/>
    <property type="evidence" value="ECO:0007669"/>
    <property type="project" value="InterPro"/>
</dbReference>
<dbReference type="InterPro" id="IPR013324">
    <property type="entry name" value="RNA_pol_sigma_r3/r4-like"/>
</dbReference>
<feature type="domain" description="RNA polymerase sigma factor 70 region 4 type 2" evidence="6">
    <location>
        <begin position="127"/>
        <end position="178"/>
    </location>
</feature>
<dbReference type="Gene3D" id="1.10.10.10">
    <property type="entry name" value="Winged helix-like DNA-binding domain superfamily/Winged helix DNA-binding domain"/>
    <property type="match status" value="1"/>
</dbReference>
<feature type="domain" description="RNA polymerase sigma-70 region 2" evidence="5">
    <location>
        <begin position="28"/>
        <end position="97"/>
    </location>
</feature>
<dbReference type="CDD" id="cd06171">
    <property type="entry name" value="Sigma70_r4"/>
    <property type="match status" value="1"/>
</dbReference>
<keyword evidence="3" id="KW-0731">Sigma factor</keyword>
<dbReference type="Gene3D" id="1.10.1740.10">
    <property type="match status" value="1"/>
</dbReference>
<dbReference type="EMBL" id="WNZZ01000002">
    <property type="protein sequence ID" value="MUG21605.1"/>
    <property type="molecule type" value="Genomic_DNA"/>
</dbReference>
<gene>
    <name evidence="7" type="ORF">DJ90_2741</name>
    <name evidence="8" type="ORF">GNQ08_04075</name>
</gene>